<accession>A0A8T2R513</accession>
<dbReference type="CDD" id="cd12379">
    <property type="entry name" value="RRM2_I_PABPs"/>
    <property type="match status" value="1"/>
</dbReference>
<evidence type="ECO:0000256" key="7">
    <source>
        <dbReference type="ARBA" id="ARBA00022737"/>
    </source>
</evidence>
<dbReference type="PROSITE" id="PS51309">
    <property type="entry name" value="PABC"/>
    <property type="match status" value="1"/>
</dbReference>
<keyword evidence="8" id="KW-0509">mRNA transport</keyword>
<dbReference type="CDD" id="cd12378">
    <property type="entry name" value="RRM1_I_PABPs"/>
    <property type="match status" value="1"/>
</dbReference>
<sequence>MASLPTQTTASLYVGDLDANVAEAQLYDLFSQVGPVASIRVCRDSVSRRSLCYAYVNFNISADENTASRAMESLNHTPLNGKPIRIMLSHRDPSTRKSGVGNLFVKNLHESVGNKELQEIFSPIGKILSCKVAMQDGKSKGYGFVHFDTDEAANAAIEKTNGTLINGKKVYVGKFVKRSERASSGVELKFTNLYVKNIDLEVTEEDLQEKFSKYGKITNLIIMKDEDGNPKGFGFINFESPEDARKAVDAMNGTVLGSKAIFVGRAQKKAEREQMLRRQFEEKRQEKIQKYQGANVYVKNLDDLVDDDYLRKHFSVHGNIVSAKVMRNEKGISKGFGFICFSSTEEATKAVSEHGTMLFGKPIYVAIAQRKEVRRAQLEQQYAQRMAALAGPPGPMVPAPYPPMYFTAPPGVVPPLPQRQGIMYPVGLRPGWRPAGVPPPRPGFQSMPTLPVVPAGPRQQRQIRGRANGQVHPQAGPVPMVMPLSQQQPQPQPQPQQPVSFKDATRNQQQRPQRPAKYVMNGRGREMTVSNSQPAGLGALSSPSASGASGQSTNPAELSSLLANALPQQQKQMLGERLFPLVQQLQFNLAGKITGMLLEMDNSELLLLLESPESLASKVDEAVQVLQQHMKVGPEAQDPLTQIAGQQVAVG</sequence>
<evidence type="ECO:0000256" key="15">
    <source>
        <dbReference type="SAM" id="MobiDB-lite"/>
    </source>
</evidence>
<dbReference type="GO" id="GO:0005634">
    <property type="term" value="C:nucleus"/>
    <property type="evidence" value="ECO:0007669"/>
    <property type="project" value="UniProtKB-SubCell"/>
</dbReference>
<evidence type="ECO:0000256" key="13">
    <source>
        <dbReference type="PROSITE-ProRule" id="PRU00176"/>
    </source>
</evidence>
<dbReference type="AlphaFoldDB" id="A0A8T2R513"/>
<name>A0A8T2R513_CERRI</name>
<evidence type="ECO:0000256" key="8">
    <source>
        <dbReference type="ARBA" id="ARBA00022816"/>
    </source>
</evidence>
<dbReference type="GO" id="GO:0051028">
    <property type="term" value="P:mRNA transport"/>
    <property type="evidence" value="ECO:0007669"/>
    <property type="project" value="UniProtKB-KW"/>
</dbReference>
<keyword evidence="7" id="KW-0677">Repeat</keyword>
<gene>
    <name evidence="18" type="ORF">KP509_29G016700</name>
</gene>
<evidence type="ECO:0000256" key="10">
    <source>
        <dbReference type="ARBA" id="ARBA00022884"/>
    </source>
</evidence>
<dbReference type="EMBL" id="CM035434">
    <property type="protein sequence ID" value="KAH7291429.1"/>
    <property type="molecule type" value="Genomic_DNA"/>
</dbReference>
<dbReference type="FunFam" id="3.30.70.330:FF:000651">
    <property type="entry name" value="Poly(A) binding protein cytoplasmic 1 like"/>
    <property type="match status" value="1"/>
</dbReference>
<dbReference type="Pfam" id="PF00658">
    <property type="entry name" value="MLLE"/>
    <property type="match status" value="1"/>
</dbReference>
<dbReference type="InterPro" id="IPR012677">
    <property type="entry name" value="Nucleotide-bd_a/b_plait_sf"/>
</dbReference>
<evidence type="ECO:0000256" key="11">
    <source>
        <dbReference type="ARBA" id="ARBA00023242"/>
    </source>
</evidence>
<evidence type="ECO:0000256" key="9">
    <source>
        <dbReference type="ARBA" id="ARBA00022845"/>
    </source>
</evidence>
<comment type="subcellular location">
    <subcellularLocation>
        <location evidence="2 14">Cytoplasm</location>
    </subcellularLocation>
    <subcellularLocation>
        <location evidence="1">Nucleus</location>
    </subcellularLocation>
</comment>
<dbReference type="PANTHER" id="PTHR24012">
    <property type="entry name" value="RNA BINDING PROTEIN"/>
    <property type="match status" value="1"/>
</dbReference>
<organism evidence="18 19">
    <name type="scientific">Ceratopteris richardii</name>
    <name type="common">Triangle waterfern</name>
    <dbReference type="NCBI Taxonomy" id="49495"/>
    <lineage>
        <taxon>Eukaryota</taxon>
        <taxon>Viridiplantae</taxon>
        <taxon>Streptophyta</taxon>
        <taxon>Embryophyta</taxon>
        <taxon>Tracheophyta</taxon>
        <taxon>Polypodiopsida</taxon>
        <taxon>Polypodiidae</taxon>
        <taxon>Polypodiales</taxon>
        <taxon>Pteridineae</taxon>
        <taxon>Pteridaceae</taxon>
        <taxon>Parkerioideae</taxon>
        <taxon>Ceratopteris</taxon>
    </lineage>
</organism>
<dbReference type="InterPro" id="IPR000504">
    <property type="entry name" value="RRM_dom"/>
</dbReference>
<protein>
    <recommendedName>
        <fullName evidence="14">Polyadenylate-binding protein</fullName>
        <shortName evidence="14">PABP</shortName>
    </recommendedName>
</protein>
<dbReference type="SMART" id="SM00517">
    <property type="entry name" value="PolyA"/>
    <property type="match status" value="1"/>
</dbReference>
<keyword evidence="6" id="KW-0507">mRNA processing</keyword>
<comment type="caution">
    <text evidence="18">The sequence shown here is derived from an EMBL/GenBank/DDBJ whole genome shotgun (WGS) entry which is preliminary data.</text>
</comment>
<evidence type="ECO:0000313" key="18">
    <source>
        <dbReference type="EMBL" id="KAH7291429.1"/>
    </source>
</evidence>
<keyword evidence="4" id="KW-0813">Transport</keyword>
<dbReference type="GO" id="GO:0005737">
    <property type="term" value="C:cytoplasm"/>
    <property type="evidence" value="ECO:0007669"/>
    <property type="project" value="UniProtKB-SubCell"/>
</dbReference>
<evidence type="ECO:0000256" key="1">
    <source>
        <dbReference type="ARBA" id="ARBA00004123"/>
    </source>
</evidence>
<comment type="similarity">
    <text evidence="3 14">Belongs to the polyadenylate-binding protein type-1 family.</text>
</comment>
<evidence type="ECO:0000256" key="4">
    <source>
        <dbReference type="ARBA" id="ARBA00022448"/>
    </source>
</evidence>
<dbReference type="InterPro" id="IPR002004">
    <property type="entry name" value="PABP_HYD_C"/>
</dbReference>
<feature type="domain" description="RRM" evidence="16">
    <location>
        <begin position="294"/>
        <end position="370"/>
    </location>
</feature>
<dbReference type="InterPro" id="IPR036053">
    <property type="entry name" value="PABP-dom"/>
</dbReference>
<dbReference type="GO" id="GO:0006397">
    <property type="term" value="P:mRNA processing"/>
    <property type="evidence" value="ECO:0007669"/>
    <property type="project" value="UniProtKB-KW"/>
</dbReference>
<dbReference type="Gene3D" id="3.30.70.330">
    <property type="match status" value="4"/>
</dbReference>
<dbReference type="InterPro" id="IPR045305">
    <property type="entry name" value="RRM2_I_PABPs"/>
</dbReference>
<dbReference type="FunFam" id="1.10.1900.10:FF:000004">
    <property type="entry name" value="Polyadenylate-binding protein"/>
    <property type="match status" value="1"/>
</dbReference>
<dbReference type="NCBIfam" id="TIGR01628">
    <property type="entry name" value="PABP-1234"/>
    <property type="match status" value="1"/>
</dbReference>
<keyword evidence="10 13" id="KW-0694">RNA-binding</keyword>
<feature type="compositionally biased region" description="Low complexity" evidence="15">
    <location>
        <begin position="534"/>
        <end position="550"/>
    </location>
</feature>
<evidence type="ECO:0000256" key="14">
    <source>
        <dbReference type="RuleBase" id="RU362004"/>
    </source>
</evidence>
<evidence type="ECO:0000256" key="5">
    <source>
        <dbReference type="ARBA" id="ARBA00022490"/>
    </source>
</evidence>
<feature type="domain" description="PABC" evidence="17">
    <location>
        <begin position="554"/>
        <end position="631"/>
    </location>
</feature>
<dbReference type="FunFam" id="3.30.70.330:FF:000520">
    <property type="entry name" value="Polyadenylate-binding protein"/>
    <property type="match status" value="1"/>
</dbReference>
<keyword evidence="9" id="KW-0810">Translation regulation</keyword>
<proteinExistence type="inferred from homology"/>
<comment type="function">
    <text evidence="12">Binds the poly(A) tail of mRNA. Appears to be an important mediator of the multiple roles of the poly(A) tail in mRNA biogenesis, stability and translation.</text>
</comment>
<dbReference type="FunFam" id="3.30.70.330:FF:000003">
    <property type="entry name" value="Polyadenylate-binding protein"/>
    <property type="match status" value="1"/>
</dbReference>
<evidence type="ECO:0000259" key="16">
    <source>
        <dbReference type="PROSITE" id="PS50102"/>
    </source>
</evidence>
<keyword evidence="19" id="KW-1185">Reference proteome</keyword>
<evidence type="ECO:0000256" key="12">
    <source>
        <dbReference type="ARBA" id="ARBA00054110"/>
    </source>
</evidence>
<keyword evidence="11" id="KW-0539">Nucleus</keyword>
<keyword evidence="5 14" id="KW-0963">Cytoplasm</keyword>
<dbReference type="OMA" id="CSILYIH"/>
<dbReference type="InterPro" id="IPR006515">
    <property type="entry name" value="PABP_1234"/>
</dbReference>
<feature type="domain" description="RRM" evidence="16">
    <location>
        <begin position="101"/>
        <end position="177"/>
    </location>
</feature>
<dbReference type="CDD" id="cd12380">
    <property type="entry name" value="RRM3_I_PABPs"/>
    <property type="match status" value="1"/>
</dbReference>
<dbReference type="InterPro" id="IPR003954">
    <property type="entry name" value="RRM_euk-type"/>
</dbReference>
<dbReference type="InterPro" id="IPR035979">
    <property type="entry name" value="RBD_domain_sf"/>
</dbReference>
<dbReference type="PROSITE" id="PS50102">
    <property type="entry name" value="RRM"/>
    <property type="match status" value="4"/>
</dbReference>
<dbReference type="Pfam" id="PF00076">
    <property type="entry name" value="RRM_1"/>
    <property type="match status" value="4"/>
</dbReference>
<reference evidence="18" key="1">
    <citation type="submission" date="2021-08" db="EMBL/GenBank/DDBJ databases">
        <title>WGS assembly of Ceratopteris richardii.</title>
        <authorList>
            <person name="Marchant D.B."/>
            <person name="Chen G."/>
            <person name="Jenkins J."/>
            <person name="Shu S."/>
            <person name="Leebens-Mack J."/>
            <person name="Grimwood J."/>
            <person name="Schmutz J."/>
            <person name="Soltis P."/>
            <person name="Soltis D."/>
            <person name="Chen Z.-H."/>
        </authorList>
    </citation>
    <scope>NUCLEOTIDE SEQUENCE</scope>
    <source>
        <strain evidence="18">Whitten #5841</strain>
        <tissue evidence="18">Leaf</tissue>
    </source>
</reference>
<evidence type="ECO:0000256" key="3">
    <source>
        <dbReference type="ARBA" id="ARBA00008557"/>
    </source>
</evidence>
<dbReference type="SUPFAM" id="SSF63570">
    <property type="entry name" value="PABC (PABP) domain"/>
    <property type="match status" value="1"/>
</dbReference>
<evidence type="ECO:0000259" key="17">
    <source>
        <dbReference type="PROSITE" id="PS51309"/>
    </source>
</evidence>
<evidence type="ECO:0000256" key="2">
    <source>
        <dbReference type="ARBA" id="ARBA00004496"/>
    </source>
</evidence>
<dbReference type="OrthoDB" id="19742at2759"/>
<evidence type="ECO:0000256" key="6">
    <source>
        <dbReference type="ARBA" id="ARBA00022664"/>
    </source>
</evidence>
<dbReference type="Proteomes" id="UP000825935">
    <property type="component" value="Chromosome 29"/>
</dbReference>
<feature type="region of interest" description="Disordered" evidence="15">
    <location>
        <begin position="434"/>
        <end position="555"/>
    </location>
</feature>
<dbReference type="InterPro" id="IPR034364">
    <property type="entry name" value="PABP_RRM1"/>
</dbReference>
<dbReference type="FunFam" id="3.30.70.330:FF:000648">
    <property type="entry name" value="Polyadenylate-binding protein"/>
    <property type="match status" value="1"/>
</dbReference>
<dbReference type="SUPFAM" id="SSF54928">
    <property type="entry name" value="RNA-binding domain, RBD"/>
    <property type="match status" value="2"/>
</dbReference>
<dbReference type="GO" id="GO:0006417">
    <property type="term" value="P:regulation of translation"/>
    <property type="evidence" value="ECO:0007669"/>
    <property type="project" value="UniProtKB-KW"/>
</dbReference>
<dbReference type="SMART" id="SM00361">
    <property type="entry name" value="RRM_1"/>
    <property type="match status" value="3"/>
</dbReference>
<feature type="domain" description="RRM" evidence="16">
    <location>
        <begin position="191"/>
        <end position="268"/>
    </location>
</feature>
<feature type="domain" description="RRM" evidence="16">
    <location>
        <begin position="10"/>
        <end position="91"/>
    </location>
</feature>
<dbReference type="GO" id="GO:0003723">
    <property type="term" value="F:RNA binding"/>
    <property type="evidence" value="ECO:0007669"/>
    <property type="project" value="UniProtKB-UniRule"/>
</dbReference>
<dbReference type="SMART" id="SM00360">
    <property type="entry name" value="RRM"/>
    <property type="match status" value="4"/>
</dbReference>
<dbReference type="Gene3D" id="1.10.1900.10">
    <property type="entry name" value="c-terminal domain of poly(a) binding protein"/>
    <property type="match status" value="1"/>
</dbReference>
<evidence type="ECO:0000313" key="19">
    <source>
        <dbReference type="Proteomes" id="UP000825935"/>
    </source>
</evidence>